<comment type="caution">
    <text evidence="7">The sequence shown here is derived from an EMBL/GenBank/DDBJ whole genome shotgun (WGS) entry which is preliminary data.</text>
</comment>
<comment type="subcellular location">
    <subcellularLocation>
        <location evidence="1">Membrane</location>
        <topology evidence="1">Multi-pass membrane protein</topology>
    </subcellularLocation>
</comment>
<evidence type="ECO:0000259" key="6">
    <source>
        <dbReference type="Pfam" id="PF04932"/>
    </source>
</evidence>
<evidence type="ECO:0000256" key="3">
    <source>
        <dbReference type="ARBA" id="ARBA00022989"/>
    </source>
</evidence>
<accession>A0ABW0ZG54</accession>
<feature type="transmembrane region" description="Helical" evidence="5">
    <location>
        <begin position="76"/>
        <end position="93"/>
    </location>
</feature>
<feature type="transmembrane region" description="Helical" evidence="5">
    <location>
        <begin position="47"/>
        <end position="64"/>
    </location>
</feature>
<dbReference type="PANTHER" id="PTHR37422:SF13">
    <property type="entry name" value="LIPOPOLYSACCHARIDE BIOSYNTHESIS PROTEIN PA4999-RELATED"/>
    <property type="match status" value="1"/>
</dbReference>
<proteinExistence type="predicted"/>
<feature type="transmembrane region" description="Helical" evidence="5">
    <location>
        <begin position="325"/>
        <end position="342"/>
    </location>
</feature>
<feature type="transmembrane region" description="Helical" evidence="5">
    <location>
        <begin position="245"/>
        <end position="267"/>
    </location>
</feature>
<name>A0ABW0ZG54_9ACTN</name>
<keyword evidence="2 5" id="KW-0812">Transmembrane</keyword>
<protein>
    <submittedName>
        <fullName evidence="7">O-antigen ligase family protein</fullName>
    </submittedName>
</protein>
<keyword evidence="7" id="KW-0436">Ligase</keyword>
<keyword evidence="8" id="KW-1185">Reference proteome</keyword>
<dbReference type="Proteomes" id="UP001596072">
    <property type="component" value="Unassembled WGS sequence"/>
</dbReference>
<keyword evidence="4 5" id="KW-0472">Membrane</keyword>
<evidence type="ECO:0000313" key="8">
    <source>
        <dbReference type="Proteomes" id="UP001596072"/>
    </source>
</evidence>
<feature type="transmembrane region" description="Helical" evidence="5">
    <location>
        <begin position="21"/>
        <end position="41"/>
    </location>
</feature>
<dbReference type="Pfam" id="PF04932">
    <property type="entry name" value="Wzy_C"/>
    <property type="match status" value="1"/>
</dbReference>
<feature type="transmembrane region" description="Helical" evidence="5">
    <location>
        <begin position="354"/>
        <end position="373"/>
    </location>
</feature>
<dbReference type="RefSeq" id="WP_136435554.1">
    <property type="nucleotide sequence ID" value="NZ_JBHSNS010000006.1"/>
</dbReference>
<dbReference type="InterPro" id="IPR051533">
    <property type="entry name" value="WaaL-like"/>
</dbReference>
<evidence type="ECO:0000256" key="4">
    <source>
        <dbReference type="ARBA" id="ARBA00023136"/>
    </source>
</evidence>
<keyword evidence="3 5" id="KW-1133">Transmembrane helix</keyword>
<gene>
    <name evidence="7" type="ORF">ACFPQB_13720</name>
</gene>
<feature type="domain" description="O-antigen ligase-related" evidence="6">
    <location>
        <begin position="202"/>
        <end position="305"/>
    </location>
</feature>
<dbReference type="PANTHER" id="PTHR37422">
    <property type="entry name" value="TEICHURONIC ACID BIOSYNTHESIS PROTEIN TUAE"/>
    <property type="match status" value="1"/>
</dbReference>
<feature type="transmembrane region" description="Helical" evidence="5">
    <location>
        <begin position="219"/>
        <end position="238"/>
    </location>
</feature>
<reference evidence="8" key="1">
    <citation type="journal article" date="2019" name="Int. J. Syst. Evol. Microbiol.">
        <title>The Global Catalogue of Microorganisms (GCM) 10K type strain sequencing project: providing services to taxonomists for standard genome sequencing and annotation.</title>
        <authorList>
            <consortium name="The Broad Institute Genomics Platform"/>
            <consortium name="The Broad Institute Genome Sequencing Center for Infectious Disease"/>
            <person name="Wu L."/>
            <person name="Ma J."/>
        </authorList>
    </citation>
    <scope>NUCLEOTIDE SEQUENCE [LARGE SCALE GENOMIC DNA]</scope>
    <source>
        <strain evidence="8">YIM 94188</strain>
    </source>
</reference>
<sequence>MTVSALPRRTTEAAPVPGLLRLTWAALFLNVLAFAGSVILVPIPESLGQLVTQGALLLAALLALILNRRATLRPDVFLVLLTVLAVVTLMTSLHNEFLLSSTFRACRLLLFLGVVWLLTPWLGSRQMELLRCHRQCHFVVLGLVLLGALVAPGLAFSFQGRLSGVLWPIPPTQVAHYAAILLGTSTVLWMCRVIGGRDAMVAIGLSSITLVATHTRTALLAAVIGLVFAGASLFFRHVRVRRTSAVVAAFAVLAATVFATELTAWVLRGQTAEDAGRLTGRTDVWAQVMALDRPLRERLFGRGMSDQSFNGLAIDSNWVATYLDQGWFGVSVIAVALITILLRAITYPPRPQRAVALFLIVYCMVASITETGLSTASPYLLDLVVAAALVAPSRRVRPSDPRGVT</sequence>
<feature type="transmembrane region" description="Helical" evidence="5">
    <location>
        <begin position="136"/>
        <end position="154"/>
    </location>
</feature>
<feature type="transmembrane region" description="Helical" evidence="5">
    <location>
        <begin position="105"/>
        <end position="124"/>
    </location>
</feature>
<dbReference type="GO" id="GO:0016874">
    <property type="term" value="F:ligase activity"/>
    <property type="evidence" value="ECO:0007669"/>
    <property type="project" value="UniProtKB-KW"/>
</dbReference>
<evidence type="ECO:0000256" key="1">
    <source>
        <dbReference type="ARBA" id="ARBA00004141"/>
    </source>
</evidence>
<organism evidence="7 8">
    <name type="scientific">Nocardioides vastitatis</name>
    <dbReference type="NCBI Taxonomy" id="2568655"/>
    <lineage>
        <taxon>Bacteria</taxon>
        <taxon>Bacillati</taxon>
        <taxon>Actinomycetota</taxon>
        <taxon>Actinomycetes</taxon>
        <taxon>Propionibacteriales</taxon>
        <taxon>Nocardioidaceae</taxon>
        <taxon>Nocardioides</taxon>
    </lineage>
</organism>
<evidence type="ECO:0000256" key="5">
    <source>
        <dbReference type="SAM" id="Phobius"/>
    </source>
</evidence>
<dbReference type="EMBL" id="JBHSNS010000006">
    <property type="protein sequence ID" value="MFC5729980.1"/>
    <property type="molecule type" value="Genomic_DNA"/>
</dbReference>
<dbReference type="InterPro" id="IPR007016">
    <property type="entry name" value="O-antigen_ligase-rel_domated"/>
</dbReference>
<evidence type="ECO:0000313" key="7">
    <source>
        <dbReference type="EMBL" id="MFC5729980.1"/>
    </source>
</evidence>
<evidence type="ECO:0000256" key="2">
    <source>
        <dbReference type="ARBA" id="ARBA00022692"/>
    </source>
</evidence>